<dbReference type="EMBL" id="JARIHO010000008">
    <property type="protein sequence ID" value="KAJ7356426.1"/>
    <property type="molecule type" value="Genomic_DNA"/>
</dbReference>
<organism evidence="2 3">
    <name type="scientific">Mycena albidolilacea</name>
    <dbReference type="NCBI Taxonomy" id="1033008"/>
    <lineage>
        <taxon>Eukaryota</taxon>
        <taxon>Fungi</taxon>
        <taxon>Dikarya</taxon>
        <taxon>Basidiomycota</taxon>
        <taxon>Agaricomycotina</taxon>
        <taxon>Agaricomycetes</taxon>
        <taxon>Agaricomycetidae</taxon>
        <taxon>Agaricales</taxon>
        <taxon>Marasmiineae</taxon>
        <taxon>Mycenaceae</taxon>
        <taxon>Mycena</taxon>
    </lineage>
</organism>
<protein>
    <submittedName>
        <fullName evidence="2">Uncharacterized protein</fullName>
    </submittedName>
</protein>
<comment type="caution">
    <text evidence="2">The sequence shown here is derived from an EMBL/GenBank/DDBJ whole genome shotgun (WGS) entry which is preliminary data.</text>
</comment>
<feature type="region of interest" description="Disordered" evidence="1">
    <location>
        <begin position="99"/>
        <end position="124"/>
    </location>
</feature>
<gene>
    <name evidence="2" type="ORF">DFH08DRAFT_911795</name>
</gene>
<keyword evidence="3" id="KW-1185">Reference proteome</keyword>
<evidence type="ECO:0000313" key="2">
    <source>
        <dbReference type="EMBL" id="KAJ7356426.1"/>
    </source>
</evidence>
<dbReference type="AlphaFoldDB" id="A0AAD7ADZ2"/>
<proteinExistence type="predicted"/>
<evidence type="ECO:0000313" key="3">
    <source>
        <dbReference type="Proteomes" id="UP001218218"/>
    </source>
</evidence>
<reference evidence="2" key="1">
    <citation type="submission" date="2023-03" db="EMBL/GenBank/DDBJ databases">
        <title>Massive genome expansion in bonnet fungi (Mycena s.s.) driven by repeated elements and novel gene families across ecological guilds.</title>
        <authorList>
            <consortium name="Lawrence Berkeley National Laboratory"/>
            <person name="Harder C.B."/>
            <person name="Miyauchi S."/>
            <person name="Viragh M."/>
            <person name="Kuo A."/>
            <person name="Thoen E."/>
            <person name="Andreopoulos B."/>
            <person name="Lu D."/>
            <person name="Skrede I."/>
            <person name="Drula E."/>
            <person name="Henrissat B."/>
            <person name="Morin E."/>
            <person name="Kohler A."/>
            <person name="Barry K."/>
            <person name="LaButti K."/>
            <person name="Morin E."/>
            <person name="Salamov A."/>
            <person name="Lipzen A."/>
            <person name="Mereny Z."/>
            <person name="Hegedus B."/>
            <person name="Baldrian P."/>
            <person name="Stursova M."/>
            <person name="Weitz H."/>
            <person name="Taylor A."/>
            <person name="Grigoriev I.V."/>
            <person name="Nagy L.G."/>
            <person name="Martin F."/>
            <person name="Kauserud H."/>
        </authorList>
    </citation>
    <scope>NUCLEOTIDE SEQUENCE</scope>
    <source>
        <strain evidence="2">CBHHK002</strain>
    </source>
</reference>
<dbReference type="Proteomes" id="UP001218218">
    <property type="component" value="Unassembled WGS sequence"/>
</dbReference>
<accession>A0AAD7ADZ2</accession>
<name>A0AAD7ADZ2_9AGAR</name>
<sequence>MAPDPLGVLRRGLKDLRKHIQSRKKTLQSRLSQKQTISAEDSDWLDNHANFIDEERLLEELENASGYEQGLSRLSLAKQGAWKKLKEFAEGVKTSVPIPTASAKRKRPEKKPVVPEGKQPGKKKAVAPVFTKKENATLEQRIEILDWFHSNRKNQSKTAKHFDPIYPNLCLKQPLISSWVHNEAKWRADSQSHAGAAQKAKRLRQTQHPEVSEMLDLWVEQAMAQDLLLSGEARNGMREYKRHGEAASADPEAVQKEKERMKGIISKYGYQPRNIFNMDETGLFYA</sequence>
<evidence type="ECO:0000256" key="1">
    <source>
        <dbReference type="SAM" id="MobiDB-lite"/>
    </source>
</evidence>